<reference evidence="4" key="1">
    <citation type="journal article" date="2022" name="bioRxiv">
        <title>Genomics of Preaxostyla Flagellates Illuminates Evolutionary Transitions and the Path Towards Mitochondrial Loss.</title>
        <authorList>
            <person name="Novak L.V.F."/>
            <person name="Treitli S.C."/>
            <person name="Pyrih J."/>
            <person name="Halakuc P."/>
            <person name="Pipaliya S.V."/>
            <person name="Vacek V."/>
            <person name="Brzon O."/>
            <person name="Soukal P."/>
            <person name="Eme L."/>
            <person name="Dacks J.B."/>
            <person name="Karnkowska A."/>
            <person name="Elias M."/>
            <person name="Hampl V."/>
        </authorList>
    </citation>
    <scope>NUCLEOTIDE SEQUENCE</scope>
    <source>
        <strain evidence="4">RCP-MX</strain>
    </source>
</reference>
<comment type="similarity">
    <text evidence="1">Belongs to the TTC21 family.</text>
</comment>
<evidence type="ECO:0000256" key="2">
    <source>
        <dbReference type="PROSITE-ProRule" id="PRU00339"/>
    </source>
</evidence>
<feature type="repeat" description="TPR" evidence="2">
    <location>
        <begin position="157"/>
        <end position="190"/>
    </location>
</feature>
<accession>A0ABQ8UCD6</accession>
<dbReference type="InterPro" id="IPR011990">
    <property type="entry name" value="TPR-like_helical_dom_sf"/>
</dbReference>
<gene>
    <name evidence="4" type="ORF">PAPYR_7766</name>
</gene>
<organism evidence="4 5">
    <name type="scientific">Paratrimastix pyriformis</name>
    <dbReference type="NCBI Taxonomy" id="342808"/>
    <lineage>
        <taxon>Eukaryota</taxon>
        <taxon>Metamonada</taxon>
        <taxon>Preaxostyla</taxon>
        <taxon>Paratrimastigidae</taxon>
        <taxon>Paratrimastix</taxon>
    </lineage>
</organism>
<dbReference type="InterPro" id="IPR040364">
    <property type="entry name" value="TTC21A/TTC21B"/>
</dbReference>
<keyword evidence="2" id="KW-0802">TPR repeat</keyword>
<keyword evidence="5" id="KW-1185">Reference proteome</keyword>
<evidence type="ECO:0000313" key="5">
    <source>
        <dbReference type="Proteomes" id="UP001141327"/>
    </source>
</evidence>
<evidence type="ECO:0000259" key="3">
    <source>
        <dbReference type="Pfam" id="PF25063"/>
    </source>
</evidence>
<dbReference type="InterPro" id="IPR019734">
    <property type="entry name" value="TPR_rpt"/>
</dbReference>
<dbReference type="PROSITE" id="PS50005">
    <property type="entry name" value="TPR"/>
    <property type="match status" value="1"/>
</dbReference>
<dbReference type="Proteomes" id="UP001141327">
    <property type="component" value="Unassembled WGS sequence"/>
</dbReference>
<sequence length="248" mass="28771">MIRIYLSNDLDQEWDESGQKEVIDNTEALRACQALLRELDRPNKKPEVVVLECYAQMSTGAKGDIENAQRRLVELLNADREYIPAMLAMAHSHMLMKQTPKARNMLKPISKMPPNPLFVEEFERAYLMLADIYIGSKKFDLAQELCEKCVAQNKSCGRAWESLGLVFEKEQSYRDAAEHYETAWRLQNETSPSIGFKLAFNYLKAQRYIDAITVCHKVLAQYPQYPRMKKEILDRARQCIRVATDDQR</sequence>
<dbReference type="SUPFAM" id="SSF48452">
    <property type="entry name" value="TPR-like"/>
    <property type="match status" value="1"/>
</dbReference>
<evidence type="ECO:0000313" key="4">
    <source>
        <dbReference type="EMBL" id="KAJ4456940.1"/>
    </source>
</evidence>
<proteinExistence type="inferred from homology"/>
<dbReference type="EMBL" id="JAPMOS010000058">
    <property type="protein sequence ID" value="KAJ4456940.1"/>
    <property type="molecule type" value="Genomic_DNA"/>
</dbReference>
<dbReference type="InterPro" id="IPR056834">
    <property type="entry name" value="ARM_TT21_C"/>
</dbReference>
<dbReference type="Pfam" id="PF25063">
    <property type="entry name" value="ARM_TT21_C"/>
    <property type="match status" value="1"/>
</dbReference>
<dbReference type="PANTHER" id="PTHR14699:SF0">
    <property type="entry name" value="TETRATRICOPEPTIDE REPEAT PROTEIN 21 HOMOLOG"/>
    <property type="match status" value="1"/>
</dbReference>
<dbReference type="PANTHER" id="PTHR14699">
    <property type="entry name" value="STI2 PROTEIN-RELATED"/>
    <property type="match status" value="1"/>
</dbReference>
<dbReference type="SMART" id="SM00028">
    <property type="entry name" value="TPR"/>
    <property type="match status" value="3"/>
</dbReference>
<name>A0ABQ8UCD6_9EUKA</name>
<comment type="caution">
    <text evidence="4">The sequence shown here is derived from an EMBL/GenBank/DDBJ whole genome shotgun (WGS) entry which is preliminary data.</text>
</comment>
<feature type="domain" description="Tetratricopeptide repeat protein 21A/21B C-terminal ARM" evidence="3">
    <location>
        <begin position="32"/>
        <end position="237"/>
    </location>
</feature>
<dbReference type="Gene3D" id="1.25.40.10">
    <property type="entry name" value="Tetratricopeptide repeat domain"/>
    <property type="match status" value="1"/>
</dbReference>
<evidence type="ECO:0000256" key="1">
    <source>
        <dbReference type="ARBA" id="ARBA00010935"/>
    </source>
</evidence>
<protein>
    <submittedName>
        <fullName evidence="4">Tetratricopeptide repeat protein 21B</fullName>
    </submittedName>
</protein>